<evidence type="ECO:0000313" key="1">
    <source>
        <dbReference type="EMBL" id="KAG8650404.1"/>
    </source>
</evidence>
<evidence type="ECO:0000313" key="2">
    <source>
        <dbReference type="Proteomes" id="UP000091857"/>
    </source>
</evidence>
<proteinExistence type="predicted"/>
<accession>A0ACB7HCB5</accession>
<dbReference type="Proteomes" id="UP000091857">
    <property type="component" value="Chromosome 7"/>
</dbReference>
<sequence length="202" mass="22958">MAKKSKGNFNKKFLITEEAKYVEKPYIGVAVLEVVAAAELRMPLMKVPLLCLNRAAWYNSHNCRKQLAERPIVGICLPFKTKQNKGVDDTNWYHFHEKQIPAWDRACQQARMETAFADELLPPRDPGEDENMPKELEEPDNVMHHENIMDSPLQVTSLLLANSEPQMEPSPEAERQSNLHDSAAPGANSEPQMESIHLELDN</sequence>
<organism evidence="1 2">
    <name type="scientific">Manihot esculenta</name>
    <name type="common">Cassava</name>
    <name type="synonym">Jatropha manihot</name>
    <dbReference type="NCBI Taxonomy" id="3983"/>
    <lineage>
        <taxon>Eukaryota</taxon>
        <taxon>Viridiplantae</taxon>
        <taxon>Streptophyta</taxon>
        <taxon>Embryophyta</taxon>
        <taxon>Tracheophyta</taxon>
        <taxon>Spermatophyta</taxon>
        <taxon>Magnoliopsida</taxon>
        <taxon>eudicotyledons</taxon>
        <taxon>Gunneridae</taxon>
        <taxon>Pentapetalae</taxon>
        <taxon>rosids</taxon>
        <taxon>fabids</taxon>
        <taxon>Malpighiales</taxon>
        <taxon>Euphorbiaceae</taxon>
        <taxon>Crotonoideae</taxon>
        <taxon>Manihoteae</taxon>
        <taxon>Manihot</taxon>
    </lineage>
</organism>
<gene>
    <name evidence="1" type="ORF">MANES_07G039561v8</name>
</gene>
<dbReference type="EMBL" id="CM004393">
    <property type="protein sequence ID" value="KAG8650404.1"/>
    <property type="molecule type" value="Genomic_DNA"/>
</dbReference>
<protein>
    <submittedName>
        <fullName evidence="1">Uncharacterized protein</fullName>
    </submittedName>
</protein>
<keyword evidence="2" id="KW-1185">Reference proteome</keyword>
<reference evidence="2" key="1">
    <citation type="journal article" date="2016" name="Nat. Biotechnol.">
        <title>Sequencing wild and cultivated cassava and related species reveals extensive interspecific hybridization and genetic diversity.</title>
        <authorList>
            <person name="Bredeson J.V."/>
            <person name="Lyons J.B."/>
            <person name="Prochnik S.E."/>
            <person name="Wu G.A."/>
            <person name="Ha C.M."/>
            <person name="Edsinger-Gonzales E."/>
            <person name="Grimwood J."/>
            <person name="Schmutz J."/>
            <person name="Rabbi I.Y."/>
            <person name="Egesi C."/>
            <person name="Nauluvula P."/>
            <person name="Lebot V."/>
            <person name="Ndunguru J."/>
            <person name="Mkamilo G."/>
            <person name="Bart R.S."/>
            <person name="Setter T.L."/>
            <person name="Gleadow R.M."/>
            <person name="Kulakow P."/>
            <person name="Ferguson M.E."/>
            <person name="Rounsley S."/>
            <person name="Rokhsar D.S."/>
        </authorList>
    </citation>
    <scope>NUCLEOTIDE SEQUENCE [LARGE SCALE GENOMIC DNA]</scope>
    <source>
        <strain evidence="2">cv. AM560-2</strain>
    </source>
</reference>
<comment type="caution">
    <text evidence="1">The sequence shown here is derived from an EMBL/GenBank/DDBJ whole genome shotgun (WGS) entry which is preliminary data.</text>
</comment>
<name>A0ACB7HCB5_MANES</name>